<organism evidence="3 4">
    <name type="scientific">Poseidonocella sedimentorum</name>
    <dbReference type="NCBI Taxonomy" id="871652"/>
    <lineage>
        <taxon>Bacteria</taxon>
        <taxon>Pseudomonadati</taxon>
        <taxon>Pseudomonadota</taxon>
        <taxon>Alphaproteobacteria</taxon>
        <taxon>Rhodobacterales</taxon>
        <taxon>Roseobacteraceae</taxon>
        <taxon>Poseidonocella</taxon>
    </lineage>
</organism>
<evidence type="ECO:0000313" key="3">
    <source>
        <dbReference type="EMBL" id="SFR12319.1"/>
    </source>
</evidence>
<sequence>MVRVLALWLALLAAPALAQTPLPAEAARLELILDPVEGPLREGQMLLATLRGEYRVRIALEDLPIPHSADFDWIQLARDDWTLEQVDGLPTQVMRRRLALFPQSAGALSFPALTHQLTIFTPDGGRSTHPVTSAPVTIQVSPALGEPWWPVRAVEFSESWSRDPAGLPLGETVRRRVILRALGATDQMMPPQPALRAPWLISFSRPPERSTELTPAGPVTTVVWEWSLRPKTGERGVLPAIRIPYYDTGAQRAGEVVLPAVPLAYAAAAGEGAQEPWRAAFTGWAYPLAGGAAGLVAGAVLPMLLFGRNRRLKSRAELRAQLARLLPDPAKRRLSRAARRGDGHALRWAARSLAQEMPPGRRDRVLAEIDALDRALFAEEPGPKPDLRRLARKLRKL</sequence>
<dbReference type="RefSeq" id="WP_092080796.1">
    <property type="nucleotide sequence ID" value="NZ_FOYI01000007.1"/>
</dbReference>
<dbReference type="Proteomes" id="UP000199302">
    <property type="component" value="Unassembled WGS sequence"/>
</dbReference>
<feature type="transmembrane region" description="Helical" evidence="1">
    <location>
        <begin position="284"/>
        <end position="306"/>
    </location>
</feature>
<accession>A0A1I6E3I5</accession>
<dbReference type="EMBL" id="FOYI01000007">
    <property type="protein sequence ID" value="SFR12319.1"/>
    <property type="molecule type" value="Genomic_DNA"/>
</dbReference>
<keyword evidence="1" id="KW-1133">Transmembrane helix</keyword>
<dbReference type="PANTHER" id="PTHR40940">
    <property type="entry name" value="PROTEIN BATD-RELATED"/>
    <property type="match status" value="1"/>
</dbReference>
<name>A0A1I6E3I5_9RHOB</name>
<dbReference type="OrthoDB" id="7688940at2"/>
<protein>
    <submittedName>
        <fullName evidence="3">Oxygen tolerance</fullName>
    </submittedName>
</protein>
<feature type="signal peptide" evidence="2">
    <location>
        <begin position="1"/>
        <end position="18"/>
    </location>
</feature>
<dbReference type="AlphaFoldDB" id="A0A1I6E3I5"/>
<reference evidence="3 4" key="1">
    <citation type="submission" date="2016-10" db="EMBL/GenBank/DDBJ databases">
        <authorList>
            <person name="de Groot N.N."/>
        </authorList>
    </citation>
    <scope>NUCLEOTIDE SEQUENCE [LARGE SCALE GENOMIC DNA]</scope>
    <source>
        <strain evidence="4">KMM 9023,NRIC 0796,JCM 17311,KCTC 23692</strain>
    </source>
</reference>
<evidence type="ECO:0000256" key="1">
    <source>
        <dbReference type="SAM" id="Phobius"/>
    </source>
</evidence>
<keyword evidence="4" id="KW-1185">Reference proteome</keyword>
<keyword evidence="1" id="KW-0472">Membrane</keyword>
<keyword evidence="2" id="KW-0732">Signal</keyword>
<evidence type="ECO:0000313" key="4">
    <source>
        <dbReference type="Proteomes" id="UP000199302"/>
    </source>
</evidence>
<dbReference type="STRING" id="871652.SAMN04515673_10747"/>
<dbReference type="InterPro" id="IPR025738">
    <property type="entry name" value="BatD"/>
</dbReference>
<proteinExistence type="predicted"/>
<keyword evidence="1" id="KW-0812">Transmembrane</keyword>
<feature type="chain" id="PRO_5011774018" evidence="2">
    <location>
        <begin position="19"/>
        <end position="397"/>
    </location>
</feature>
<gene>
    <name evidence="3" type="ORF">SAMN04515673_10747</name>
</gene>
<evidence type="ECO:0000256" key="2">
    <source>
        <dbReference type="SAM" id="SignalP"/>
    </source>
</evidence>
<dbReference type="PANTHER" id="PTHR40940:SF1">
    <property type="entry name" value="PROTEIN BATD"/>
    <property type="match status" value="1"/>
</dbReference>